<reference evidence="2" key="1">
    <citation type="journal article" date="2014" name="Front. Microbiol.">
        <title>High frequency of phylogenetically diverse reductive dehalogenase-homologous genes in deep subseafloor sedimentary metagenomes.</title>
        <authorList>
            <person name="Kawai M."/>
            <person name="Futagami T."/>
            <person name="Toyoda A."/>
            <person name="Takaki Y."/>
            <person name="Nishi S."/>
            <person name="Hori S."/>
            <person name="Arai W."/>
            <person name="Tsubouchi T."/>
            <person name="Morono Y."/>
            <person name="Uchiyama I."/>
            <person name="Ito T."/>
            <person name="Fujiyama A."/>
            <person name="Inagaki F."/>
            <person name="Takami H."/>
        </authorList>
    </citation>
    <scope>NUCLEOTIDE SEQUENCE</scope>
    <source>
        <strain evidence="2">Expedition CK06-06</strain>
    </source>
</reference>
<dbReference type="Gene3D" id="1.10.1060.10">
    <property type="entry name" value="Alpha-helical ferredoxin"/>
    <property type="match status" value="1"/>
</dbReference>
<dbReference type="InterPro" id="IPR009051">
    <property type="entry name" value="Helical_ferredxn"/>
</dbReference>
<dbReference type="PROSITE" id="PS51379">
    <property type="entry name" value="4FE4S_FER_2"/>
    <property type="match status" value="1"/>
</dbReference>
<sequence length="66" mass="7544">INQIGPGRVLAKGIPDWLAKAEECIECGRCETRCPFHLKIISGLKRNLELARKHLPKRRARKAARR</sequence>
<organism evidence="2">
    <name type="scientific">marine sediment metagenome</name>
    <dbReference type="NCBI Taxonomy" id="412755"/>
    <lineage>
        <taxon>unclassified sequences</taxon>
        <taxon>metagenomes</taxon>
        <taxon>ecological metagenomes</taxon>
    </lineage>
</organism>
<feature type="non-terminal residue" evidence="2">
    <location>
        <position position="1"/>
    </location>
</feature>
<evidence type="ECO:0000259" key="1">
    <source>
        <dbReference type="PROSITE" id="PS51379"/>
    </source>
</evidence>
<dbReference type="GO" id="GO:0051536">
    <property type="term" value="F:iron-sulfur cluster binding"/>
    <property type="evidence" value="ECO:0007669"/>
    <property type="project" value="InterPro"/>
</dbReference>
<proteinExistence type="predicted"/>
<dbReference type="SUPFAM" id="SSF54862">
    <property type="entry name" value="4Fe-4S ferredoxins"/>
    <property type="match status" value="1"/>
</dbReference>
<comment type="caution">
    <text evidence="2">The sequence shown here is derived from an EMBL/GenBank/DDBJ whole genome shotgun (WGS) entry which is preliminary data.</text>
</comment>
<dbReference type="AlphaFoldDB" id="X0TUM1"/>
<dbReference type="InterPro" id="IPR017900">
    <property type="entry name" value="4Fe4S_Fe_S_CS"/>
</dbReference>
<feature type="domain" description="4Fe-4S ferredoxin-type" evidence="1">
    <location>
        <begin position="15"/>
        <end position="44"/>
    </location>
</feature>
<dbReference type="InterPro" id="IPR017896">
    <property type="entry name" value="4Fe4S_Fe-S-bd"/>
</dbReference>
<evidence type="ECO:0000313" key="2">
    <source>
        <dbReference type="EMBL" id="GAF79820.1"/>
    </source>
</evidence>
<dbReference type="Pfam" id="PF13534">
    <property type="entry name" value="Fer4_17"/>
    <property type="match status" value="1"/>
</dbReference>
<dbReference type="PROSITE" id="PS00198">
    <property type="entry name" value="4FE4S_FER_1"/>
    <property type="match status" value="1"/>
</dbReference>
<name>X0TUM1_9ZZZZ</name>
<gene>
    <name evidence="2" type="ORF">S01H1_11496</name>
</gene>
<dbReference type="EMBL" id="BARS01005863">
    <property type="protein sequence ID" value="GAF79820.1"/>
    <property type="molecule type" value="Genomic_DNA"/>
</dbReference>
<accession>X0TUM1</accession>
<protein>
    <recommendedName>
        <fullName evidence="1">4Fe-4S ferredoxin-type domain-containing protein</fullName>
    </recommendedName>
</protein>